<evidence type="ECO:0000256" key="5">
    <source>
        <dbReference type="ARBA" id="ARBA00022741"/>
    </source>
</evidence>
<feature type="non-terminal residue" evidence="16">
    <location>
        <position position="170"/>
    </location>
</feature>
<dbReference type="GO" id="GO:0004518">
    <property type="term" value="F:nuclease activity"/>
    <property type="evidence" value="ECO:0007669"/>
    <property type="project" value="UniProtKB-KW"/>
</dbReference>
<keyword evidence="5" id="KW-0547">Nucleotide-binding</keyword>
<keyword evidence="13" id="KW-0234">DNA repair</keyword>
<proteinExistence type="predicted"/>
<dbReference type="InterPro" id="IPR041552">
    <property type="entry name" value="UvrA_DNA-bd"/>
</dbReference>
<evidence type="ECO:0000256" key="11">
    <source>
        <dbReference type="ARBA" id="ARBA00022881"/>
    </source>
</evidence>
<evidence type="ECO:0000256" key="12">
    <source>
        <dbReference type="ARBA" id="ARBA00023125"/>
    </source>
</evidence>
<evidence type="ECO:0000256" key="6">
    <source>
        <dbReference type="ARBA" id="ARBA00022763"/>
    </source>
</evidence>
<evidence type="ECO:0000256" key="10">
    <source>
        <dbReference type="ARBA" id="ARBA00022840"/>
    </source>
</evidence>
<evidence type="ECO:0000313" key="16">
    <source>
        <dbReference type="EMBL" id="EKC66409.1"/>
    </source>
</evidence>
<dbReference type="GO" id="GO:0003677">
    <property type="term" value="F:DNA binding"/>
    <property type="evidence" value="ECO:0007669"/>
    <property type="project" value="UniProtKB-KW"/>
</dbReference>
<dbReference type="AlphaFoldDB" id="K1TFZ2"/>
<dbReference type="GO" id="GO:0005524">
    <property type="term" value="F:ATP binding"/>
    <property type="evidence" value="ECO:0007669"/>
    <property type="project" value="UniProtKB-KW"/>
</dbReference>
<keyword evidence="10" id="KW-0067">ATP-binding</keyword>
<evidence type="ECO:0000259" key="15">
    <source>
        <dbReference type="Pfam" id="PF17755"/>
    </source>
</evidence>
<keyword evidence="3" id="KW-0479">Metal-binding</keyword>
<dbReference type="PANTHER" id="PTHR43152:SF3">
    <property type="entry name" value="UVRABC SYSTEM PROTEIN A"/>
    <property type="match status" value="1"/>
</dbReference>
<dbReference type="GO" id="GO:0008270">
    <property type="term" value="F:zinc ion binding"/>
    <property type="evidence" value="ECO:0007669"/>
    <property type="project" value="UniProtKB-KW"/>
</dbReference>
<gene>
    <name evidence="16" type="ORF">LEA_09827</name>
</gene>
<evidence type="ECO:0000256" key="9">
    <source>
        <dbReference type="ARBA" id="ARBA00022833"/>
    </source>
</evidence>
<dbReference type="PANTHER" id="PTHR43152">
    <property type="entry name" value="UVRABC SYSTEM PROTEIN A"/>
    <property type="match status" value="1"/>
</dbReference>
<evidence type="ECO:0000256" key="13">
    <source>
        <dbReference type="ARBA" id="ARBA00023204"/>
    </source>
</evidence>
<sequence>KYRNNLLFAELEMLGRRYDFTLDDPISSFSEEGLNAVLYGDSEPLTVDLSEFSSSGGRQFLQWEGVAEYIGRTEDDDSKRGQKWRDQFLVYRTCSVCGGSRLKKEALQFRVAGRNIAEVSALSISEFAGWIATVEEQMSDKERRIAQEILKEIRERLRFLQDVGLGYLSL</sequence>
<evidence type="ECO:0000256" key="4">
    <source>
        <dbReference type="ARBA" id="ARBA00022737"/>
    </source>
</evidence>
<dbReference type="EMBL" id="AJWY01006597">
    <property type="protein sequence ID" value="EKC66409.1"/>
    <property type="molecule type" value="Genomic_DNA"/>
</dbReference>
<evidence type="ECO:0000256" key="14">
    <source>
        <dbReference type="SAM" id="Coils"/>
    </source>
</evidence>
<accession>K1TFZ2</accession>
<dbReference type="GO" id="GO:0006281">
    <property type="term" value="P:DNA repair"/>
    <property type="evidence" value="ECO:0007669"/>
    <property type="project" value="UniProtKB-KW"/>
</dbReference>
<evidence type="ECO:0000256" key="2">
    <source>
        <dbReference type="ARBA" id="ARBA00022490"/>
    </source>
</evidence>
<evidence type="ECO:0000256" key="8">
    <source>
        <dbReference type="ARBA" id="ARBA00022771"/>
    </source>
</evidence>
<organism evidence="16">
    <name type="scientific">human gut metagenome</name>
    <dbReference type="NCBI Taxonomy" id="408170"/>
    <lineage>
        <taxon>unclassified sequences</taxon>
        <taxon>metagenomes</taxon>
        <taxon>organismal metagenomes</taxon>
    </lineage>
</organism>
<reference evidence="16" key="1">
    <citation type="journal article" date="2013" name="Environ. Microbiol.">
        <title>Microbiota from the distal guts of lean and obese adolescents exhibit partial functional redundancy besides clear differences in community structure.</title>
        <authorList>
            <person name="Ferrer M."/>
            <person name="Ruiz A."/>
            <person name="Lanza F."/>
            <person name="Haange S.B."/>
            <person name="Oberbach A."/>
            <person name="Till H."/>
            <person name="Bargiela R."/>
            <person name="Campoy C."/>
            <person name="Segura M.T."/>
            <person name="Richter M."/>
            <person name="von Bergen M."/>
            <person name="Seifert J."/>
            <person name="Suarez A."/>
        </authorList>
    </citation>
    <scope>NUCLEOTIDE SEQUENCE</scope>
</reference>
<keyword evidence="9" id="KW-0862">Zinc</keyword>
<dbReference type="GO" id="GO:0005737">
    <property type="term" value="C:cytoplasm"/>
    <property type="evidence" value="ECO:0007669"/>
    <property type="project" value="UniProtKB-SubCell"/>
</dbReference>
<dbReference type="Gene3D" id="1.10.8.280">
    <property type="entry name" value="ABC transporter ATPase domain-like"/>
    <property type="match status" value="1"/>
</dbReference>
<comment type="caution">
    <text evidence="16">The sequence shown here is derived from an EMBL/GenBank/DDBJ whole genome shotgun (WGS) entry which is preliminary data.</text>
</comment>
<dbReference type="Gene3D" id="1.20.1580.10">
    <property type="entry name" value="ABC transporter ATPase like domain"/>
    <property type="match status" value="1"/>
</dbReference>
<evidence type="ECO:0000256" key="3">
    <source>
        <dbReference type="ARBA" id="ARBA00022723"/>
    </source>
</evidence>
<keyword evidence="6" id="KW-0227">DNA damage</keyword>
<feature type="non-terminal residue" evidence="16">
    <location>
        <position position="1"/>
    </location>
</feature>
<comment type="subcellular location">
    <subcellularLocation>
        <location evidence="1">Cytoplasm</location>
    </subcellularLocation>
</comment>
<keyword evidence="12" id="KW-0238">DNA-binding</keyword>
<feature type="coiled-coil region" evidence="14">
    <location>
        <begin position="131"/>
        <end position="163"/>
    </location>
</feature>
<keyword evidence="4" id="KW-0677">Repeat</keyword>
<dbReference type="Pfam" id="PF17755">
    <property type="entry name" value="UvrA_DNA-bind"/>
    <property type="match status" value="1"/>
</dbReference>
<evidence type="ECO:0000256" key="1">
    <source>
        <dbReference type="ARBA" id="ARBA00004496"/>
    </source>
</evidence>
<keyword evidence="14" id="KW-0175">Coiled coil</keyword>
<keyword evidence="2" id="KW-0963">Cytoplasm</keyword>
<keyword evidence="7" id="KW-0228">DNA excision</keyword>
<name>K1TFZ2_9ZZZZ</name>
<protein>
    <submittedName>
        <fullName evidence="16">Excinuclease ABC, A subunit</fullName>
    </submittedName>
</protein>
<keyword evidence="8" id="KW-0863">Zinc-finger</keyword>
<keyword evidence="11" id="KW-0267">Excision nuclease</keyword>
<evidence type="ECO:0000256" key="7">
    <source>
        <dbReference type="ARBA" id="ARBA00022769"/>
    </source>
</evidence>
<feature type="domain" description="UvrA DNA-binding" evidence="15">
    <location>
        <begin position="3"/>
        <end position="78"/>
    </location>
</feature>